<feature type="transmembrane region" description="Helical" evidence="6">
    <location>
        <begin position="119"/>
        <end position="141"/>
    </location>
</feature>
<proteinExistence type="predicted"/>
<reference evidence="7" key="1">
    <citation type="submission" date="2020-05" db="EMBL/GenBank/DDBJ databases">
        <authorList>
            <person name="Chiriac C."/>
            <person name="Salcher M."/>
            <person name="Ghai R."/>
            <person name="Kavagutti S V."/>
        </authorList>
    </citation>
    <scope>NUCLEOTIDE SEQUENCE</scope>
</reference>
<evidence type="ECO:0000256" key="3">
    <source>
        <dbReference type="ARBA" id="ARBA00022692"/>
    </source>
</evidence>
<evidence type="ECO:0000256" key="4">
    <source>
        <dbReference type="ARBA" id="ARBA00022989"/>
    </source>
</evidence>
<dbReference type="InterPro" id="IPR043428">
    <property type="entry name" value="LivM-like"/>
</dbReference>
<evidence type="ECO:0000256" key="6">
    <source>
        <dbReference type="SAM" id="Phobius"/>
    </source>
</evidence>
<evidence type="ECO:0000256" key="2">
    <source>
        <dbReference type="ARBA" id="ARBA00022475"/>
    </source>
</evidence>
<organism evidence="7">
    <name type="scientific">freshwater metagenome</name>
    <dbReference type="NCBI Taxonomy" id="449393"/>
    <lineage>
        <taxon>unclassified sequences</taxon>
        <taxon>metagenomes</taxon>
        <taxon>ecological metagenomes</taxon>
    </lineage>
</organism>
<dbReference type="EMBL" id="CAEZSV010000012">
    <property type="protein sequence ID" value="CAB4546287.1"/>
    <property type="molecule type" value="Genomic_DNA"/>
</dbReference>
<keyword evidence="2" id="KW-1003">Cell membrane</keyword>
<feature type="transmembrane region" description="Helical" evidence="6">
    <location>
        <begin position="291"/>
        <end position="314"/>
    </location>
</feature>
<dbReference type="CDD" id="cd06581">
    <property type="entry name" value="TM_PBP1_LivM_like"/>
    <property type="match status" value="1"/>
</dbReference>
<gene>
    <name evidence="7" type="ORF">UFOPK1506_00131</name>
</gene>
<dbReference type="AlphaFoldDB" id="A0A6J6C5N6"/>
<dbReference type="Pfam" id="PF02653">
    <property type="entry name" value="BPD_transp_2"/>
    <property type="match status" value="1"/>
</dbReference>
<comment type="subcellular location">
    <subcellularLocation>
        <location evidence="1">Cell membrane</location>
        <topology evidence="1">Multi-pass membrane protein</topology>
    </subcellularLocation>
</comment>
<evidence type="ECO:0000256" key="1">
    <source>
        <dbReference type="ARBA" id="ARBA00004651"/>
    </source>
</evidence>
<name>A0A6J6C5N6_9ZZZZ</name>
<feature type="transmembrane region" description="Helical" evidence="6">
    <location>
        <begin position="217"/>
        <end position="240"/>
    </location>
</feature>
<feature type="transmembrane region" description="Helical" evidence="6">
    <location>
        <begin position="246"/>
        <end position="279"/>
    </location>
</feature>
<keyword evidence="5 6" id="KW-0472">Membrane</keyword>
<dbReference type="PANTHER" id="PTHR30482">
    <property type="entry name" value="HIGH-AFFINITY BRANCHED-CHAIN AMINO ACID TRANSPORT SYSTEM PERMEASE"/>
    <property type="match status" value="1"/>
</dbReference>
<feature type="transmembrane region" description="Helical" evidence="6">
    <location>
        <begin position="38"/>
        <end position="57"/>
    </location>
</feature>
<evidence type="ECO:0000256" key="5">
    <source>
        <dbReference type="ARBA" id="ARBA00023136"/>
    </source>
</evidence>
<sequence>MLVVRSSHKPSATKRTILALIVGVILFVGSNFIDEYRIFQGAQVAAYLVGIVSIVLLTGYSGQITLGQGAFMAVGSYSAALAVQEFGLPIWITFFIAVLAAALFGAIIGISAGRLSGPYLAGATLAFAVGIPALANAVPILGGEQGLSFDIGYAPGKYADTVSPYKWLFWICALCAIIAVVIAVNITSSGLGRQWRAVRAHETAAALCGINPARSKVMAFTVSSGFAGLAGVSFSATVGLVSPSGFTLALSFLLLTGAILGGISHISGALGGAIIVVIIPTVFESWTEEASLGVATYLPGIIVSALLLLSIALAPEGPSEALHKLRRKH</sequence>
<evidence type="ECO:0000313" key="7">
    <source>
        <dbReference type="EMBL" id="CAB4546287.1"/>
    </source>
</evidence>
<dbReference type="InterPro" id="IPR001851">
    <property type="entry name" value="ABC_transp_permease"/>
</dbReference>
<protein>
    <submittedName>
        <fullName evidence="7">Unannotated protein</fullName>
    </submittedName>
</protein>
<keyword evidence="3 6" id="KW-0812">Transmembrane</keyword>
<dbReference type="GO" id="GO:0005886">
    <property type="term" value="C:plasma membrane"/>
    <property type="evidence" value="ECO:0007669"/>
    <property type="project" value="UniProtKB-SubCell"/>
</dbReference>
<feature type="transmembrane region" description="Helical" evidence="6">
    <location>
        <begin position="12"/>
        <end position="32"/>
    </location>
</feature>
<feature type="transmembrane region" description="Helical" evidence="6">
    <location>
        <begin position="167"/>
        <end position="186"/>
    </location>
</feature>
<dbReference type="PANTHER" id="PTHR30482:SF20">
    <property type="entry name" value="HIGH-AFFINITY BRANCHED-CHAIN AMINO ACID TRANSPORT SYSTEM PERMEASE PROTEIN LIVM"/>
    <property type="match status" value="1"/>
</dbReference>
<feature type="transmembrane region" description="Helical" evidence="6">
    <location>
        <begin position="90"/>
        <end position="112"/>
    </location>
</feature>
<keyword evidence="4 6" id="KW-1133">Transmembrane helix</keyword>
<accession>A0A6J6C5N6</accession>
<dbReference type="GO" id="GO:0015658">
    <property type="term" value="F:branched-chain amino acid transmembrane transporter activity"/>
    <property type="evidence" value="ECO:0007669"/>
    <property type="project" value="InterPro"/>
</dbReference>